<sequence length="163" mass="17959">MLQLWDFEILYQVFLMAYCGTLILQYCVWPEGSDGTDINALIRSHNRKVIALADDFSVKFTCSPTHAPPPRLPAISHPSPTSHAAHFGKRALPDCQQDPETLPTPPPIELAPPASELTPPRSESTQPPSDSTVSLKDSLEPRRPRDHTDEGLPPLIDTESVCV</sequence>
<evidence type="ECO:0000256" key="1">
    <source>
        <dbReference type="SAM" id="MobiDB-lite"/>
    </source>
</evidence>
<accession>A0AAD3MKU1</accession>
<dbReference type="Gene3D" id="2.130.10.10">
    <property type="entry name" value="YVTN repeat-like/Quinoprotein amine dehydrogenase"/>
    <property type="match status" value="1"/>
</dbReference>
<evidence type="ECO:0000313" key="3">
    <source>
        <dbReference type="Proteomes" id="UP001279410"/>
    </source>
</evidence>
<dbReference type="Proteomes" id="UP001279410">
    <property type="component" value="Unassembled WGS sequence"/>
</dbReference>
<feature type="compositionally biased region" description="Basic and acidic residues" evidence="1">
    <location>
        <begin position="137"/>
        <end position="150"/>
    </location>
</feature>
<organism evidence="2 3">
    <name type="scientific">Lates japonicus</name>
    <name type="common">Japanese lates</name>
    <dbReference type="NCBI Taxonomy" id="270547"/>
    <lineage>
        <taxon>Eukaryota</taxon>
        <taxon>Metazoa</taxon>
        <taxon>Chordata</taxon>
        <taxon>Craniata</taxon>
        <taxon>Vertebrata</taxon>
        <taxon>Euteleostomi</taxon>
        <taxon>Actinopterygii</taxon>
        <taxon>Neopterygii</taxon>
        <taxon>Teleostei</taxon>
        <taxon>Neoteleostei</taxon>
        <taxon>Acanthomorphata</taxon>
        <taxon>Carangaria</taxon>
        <taxon>Carangaria incertae sedis</taxon>
        <taxon>Centropomidae</taxon>
        <taxon>Lates</taxon>
    </lineage>
</organism>
<comment type="caution">
    <text evidence="2">The sequence shown here is derived from an EMBL/GenBank/DDBJ whole genome shotgun (WGS) entry which is preliminary data.</text>
</comment>
<protein>
    <submittedName>
        <fullName evidence="2">Echinoderm microtubule-associated protein-like 4</fullName>
    </submittedName>
</protein>
<feature type="region of interest" description="Disordered" evidence="1">
    <location>
        <begin position="67"/>
        <end position="163"/>
    </location>
</feature>
<reference evidence="2" key="1">
    <citation type="submission" date="2022-08" db="EMBL/GenBank/DDBJ databases">
        <title>Genome sequencing of akame (Lates japonicus).</title>
        <authorList>
            <person name="Hashiguchi Y."/>
            <person name="Takahashi H."/>
        </authorList>
    </citation>
    <scope>NUCLEOTIDE SEQUENCE</scope>
    <source>
        <strain evidence="2">Kochi</strain>
    </source>
</reference>
<gene>
    <name evidence="2" type="ORF">AKAME5_000840700</name>
</gene>
<dbReference type="InterPro" id="IPR015943">
    <property type="entry name" value="WD40/YVTN_repeat-like_dom_sf"/>
</dbReference>
<name>A0AAD3MKU1_LATJO</name>
<dbReference type="EMBL" id="BRZM01000023">
    <property type="protein sequence ID" value="GLD56005.1"/>
    <property type="molecule type" value="Genomic_DNA"/>
</dbReference>
<proteinExistence type="predicted"/>
<dbReference type="AlphaFoldDB" id="A0AAD3MKU1"/>
<feature type="compositionally biased region" description="Polar residues" evidence="1">
    <location>
        <begin position="121"/>
        <end position="135"/>
    </location>
</feature>
<evidence type="ECO:0000313" key="2">
    <source>
        <dbReference type="EMBL" id="GLD56005.1"/>
    </source>
</evidence>
<keyword evidence="3" id="KW-1185">Reference proteome</keyword>